<dbReference type="GO" id="GO:0016787">
    <property type="term" value="F:hydrolase activity"/>
    <property type="evidence" value="ECO:0007669"/>
    <property type="project" value="UniProtKB-KW"/>
</dbReference>
<comment type="caution">
    <text evidence="5">The sequence shown here is derived from an EMBL/GenBank/DDBJ whole genome shotgun (WGS) entry which is preliminary data.</text>
</comment>
<evidence type="ECO:0000313" key="5">
    <source>
        <dbReference type="EMBL" id="PWZ15982.1"/>
    </source>
</evidence>
<gene>
    <name evidence="5" type="primary">CHR28_5</name>
    <name evidence="5" type="ORF">Zm00014a_029332</name>
</gene>
<dbReference type="Pfam" id="PF00271">
    <property type="entry name" value="Helicase_C"/>
    <property type="match status" value="1"/>
</dbReference>
<dbReference type="GO" id="GO:0004386">
    <property type="term" value="F:helicase activity"/>
    <property type="evidence" value="ECO:0007669"/>
    <property type="project" value="UniProtKB-KW"/>
</dbReference>
<dbReference type="InterPro" id="IPR027417">
    <property type="entry name" value="P-loop_NTPase"/>
</dbReference>
<keyword evidence="3" id="KW-0067">ATP-binding</keyword>
<dbReference type="InterPro" id="IPR049730">
    <property type="entry name" value="SNF2/RAD54-like_C"/>
</dbReference>
<evidence type="ECO:0000259" key="4">
    <source>
        <dbReference type="Pfam" id="PF00271"/>
    </source>
</evidence>
<proteinExistence type="predicted"/>
<dbReference type="InterPro" id="IPR050628">
    <property type="entry name" value="SNF2_RAD54_helicase_TF"/>
</dbReference>
<dbReference type="Proteomes" id="UP000251960">
    <property type="component" value="Chromosome 6"/>
</dbReference>
<protein>
    <submittedName>
        <fullName evidence="5">Helicase-like transcription factor CHR28</fullName>
    </submittedName>
</protein>
<sequence length="182" mass="20184">MLKIHKCSAVASSSSDNESSSISQSSFVSSKIQAAIDILNSIIVMDPLTESYTMESSRSGLGPETRWNNVSQFKRKNVKDFNTDPEVRVMIMSLKAGNLGLNMVSACHVILLDLWWNPYAEDQAEEKRTMVNSAFGDDKADGHATRLTVTPWKTCHTYLGYDCEGTLSMPRSTCQGMMRSTL</sequence>
<dbReference type="PANTHER" id="PTHR45626">
    <property type="entry name" value="TRANSCRIPTION TERMINATION FACTOR 2-RELATED"/>
    <property type="match status" value="1"/>
</dbReference>
<dbReference type="InterPro" id="IPR001650">
    <property type="entry name" value="Helicase_C-like"/>
</dbReference>
<evidence type="ECO:0000256" key="1">
    <source>
        <dbReference type="ARBA" id="ARBA00022741"/>
    </source>
</evidence>
<keyword evidence="5" id="KW-0347">Helicase</keyword>
<feature type="domain" description="Helicase C-terminal" evidence="4">
    <location>
        <begin position="75"/>
        <end position="124"/>
    </location>
</feature>
<keyword evidence="1" id="KW-0547">Nucleotide-binding</keyword>
<dbReference type="CDD" id="cd18793">
    <property type="entry name" value="SF2_C_SNF"/>
    <property type="match status" value="1"/>
</dbReference>
<dbReference type="GO" id="GO:0005524">
    <property type="term" value="F:ATP binding"/>
    <property type="evidence" value="ECO:0007669"/>
    <property type="project" value="UniProtKB-KW"/>
</dbReference>
<organism evidence="5 6">
    <name type="scientific">Zea mays</name>
    <name type="common">Maize</name>
    <dbReference type="NCBI Taxonomy" id="4577"/>
    <lineage>
        <taxon>Eukaryota</taxon>
        <taxon>Viridiplantae</taxon>
        <taxon>Streptophyta</taxon>
        <taxon>Embryophyta</taxon>
        <taxon>Tracheophyta</taxon>
        <taxon>Spermatophyta</taxon>
        <taxon>Magnoliopsida</taxon>
        <taxon>Liliopsida</taxon>
        <taxon>Poales</taxon>
        <taxon>Poaceae</taxon>
        <taxon>PACMAD clade</taxon>
        <taxon>Panicoideae</taxon>
        <taxon>Andropogonodae</taxon>
        <taxon>Andropogoneae</taxon>
        <taxon>Tripsacinae</taxon>
        <taxon>Zea</taxon>
    </lineage>
</organism>
<evidence type="ECO:0000313" key="6">
    <source>
        <dbReference type="Proteomes" id="UP000251960"/>
    </source>
</evidence>
<dbReference type="Gene3D" id="3.40.50.300">
    <property type="entry name" value="P-loop containing nucleotide triphosphate hydrolases"/>
    <property type="match status" value="1"/>
</dbReference>
<dbReference type="EMBL" id="NCVQ01000007">
    <property type="protein sequence ID" value="PWZ15982.1"/>
    <property type="molecule type" value="Genomic_DNA"/>
</dbReference>
<keyword evidence="2" id="KW-0378">Hydrolase</keyword>
<accession>A0A3L6E4X6</accession>
<dbReference type="AlphaFoldDB" id="A0A3L6E4X6"/>
<dbReference type="SUPFAM" id="SSF52540">
    <property type="entry name" value="P-loop containing nucleoside triphosphate hydrolases"/>
    <property type="match status" value="1"/>
</dbReference>
<evidence type="ECO:0000256" key="2">
    <source>
        <dbReference type="ARBA" id="ARBA00022801"/>
    </source>
</evidence>
<name>A0A3L6E4X6_MAIZE</name>
<dbReference type="PANTHER" id="PTHR45626:SF24">
    <property type="entry name" value="HELICASE-LIKE TRANSCRIPTION FACTOR CHR28-RELATED"/>
    <property type="match status" value="1"/>
</dbReference>
<evidence type="ECO:0000256" key="3">
    <source>
        <dbReference type="ARBA" id="ARBA00022840"/>
    </source>
</evidence>
<reference evidence="5 6" key="1">
    <citation type="journal article" date="2018" name="Nat. Genet.">
        <title>Extensive intraspecific gene order and gene structural variations between Mo17 and other maize genomes.</title>
        <authorList>
            <person name="Sun S."/>
            <person name="Zhou Y."/>
            <person name="Chen J."/>
            <person name="Shi J."/>
            <person name="Zhao H."/>
            <person name="Zhao H."/>
            <person name="Song W."/>
            <person name="Zhang M."/>
            <person name="Cui Y."/>
            <person name="Dong X."/>
            <person name="Liu H."/>
            <person name="Ma X."/>
            <person name="Jiao Y."/>
            <person name="Wang B."/>
            <person name="Wei X."/>
            <person name="Stein J.C."/>
            <person name="Glaubitz J.C."/>
            <person name="Lu F."/>
            <person name="Yu G."/>
            <person name="Liang C."/>
            <person name="Fengler K."/>
            <person name="Li B."/>
            <person name="Rafalski A."/>
            <person name="Schnable P.S."/>
            <person name="Ware D.H."/>
            <person name="Buckler E.S."/>
            <person name="Lai J."/>
        </authorList>
    </citation>
    <scope>NUCLEOTIDE SEQUENCE [LARGE SCALE GENOMIC DNA]</scope>
    <source>
        <strain evidence="6">cv. Missouri 17</strain>
        <tissue evidence="5">Seedling</tissue>
    </source>
</reference>